<organism evidence="2 3">
    <name type="scientific">Dictyobacter kobayashii</name>
    <dbReference type="NCBI Taxonomy" id="2014872"/>
    <lineage>
        <taxon>Bacteria</taxon>
        <taxon>Bacillati</taxon>
        <taxon>Chloroflexota</taxon>
        <taxon>Ktedonobacteria</taxon>
        <taxon>Ktedonobacterales</taxon>
        <taxon>Dictyobacteraceae</taxon>
        <taxon>Dictyobacter</taxon>
    </lineage>
</organism>
<evidence type="ECO:0000313" key="2">
    <source>
        <dbReference type="EMBL" id="GCE18869.1"/>
    </source>
</evidence>
<accession>A0A402AIE4</accession>
<reference evidence="3" key="1">
    <citation type="submission" date="2018-12" db="EMBL/GenBank/DDBJ databases">
        <title>Tengunoibacter tsumagoiensis gen. nov., sp. nov., Dictyobacter kobayashii sp. nov., D. alpinus sp. nov., and D. joshuensis sp. nov. and description of Dictyobacteraceae fam. nov. within the order Ktedonobacterales isolated from Tengu-no-mugimeshi.</title>
        <authorList>
            <person name="Wang C.M."/>
            <person name="Zheng Y."/>
            <person name="Sakai Y."/>
            <person name="Toyoda A."/>
            <person name="Minakuchi Y."/>
            <person name="Abe K."/>
            <person name="Yokota A."/>
            <person name="Yabe S."/>
        </authorList>
    </citation>
    <scope>NUCLEOTIDE SEQUENCE [LARGE SCALE GENOMIC DNA]</scope>
    <source>
        <strain evidence="3">Uno11</strain>
    </source>
</reference>
<feature type="region of interest" description="Disordered" evidence="1">
    <location>
        <begin position="80"/>
        <end position="105"/>
    </location>
</feature>
<dbReference type="RefSeq" id="WP_126550472.1">
    <property type="nucleotide sequence ID" value="NZ_BIFS01000001.1"/>
</dbReference>
<name>A0A402AIE4_9CHLR</name>
<comment type="caution">
    <text evidence="2">The sequence shown here is derived from an EMBL/GenBank/DDBJ whole genome shotgun (WGS) entry which is preliminary data.</text>
</comment>
<evidence type="ECO:0000256" key="1">
    <source>
        <dbReference type="SAM" id="MobiDB-lite"/>
    </source>
</evidence>
<sequence length="421" mass="47443">MNKDEHDQIPTGAIENGQLPATRSTRRLSDRAILSLLRNWLLEDFGAAYCRSLGASRIFRHCYWVDALGGYTPKSLRAPLESASPAPASANGKRKQKNAGPALPSALQPGATLAQALAQESRPIALHTLLFSAGSSVRHTRDNKKTDSNSSFSRESSILTTSWLDAAANVLTEIEQSPAIFLLDPLAAVTFSYDDLAVLYKRTVPTELFLLLAHKQIEQHLQAAATNTAQSSALTALLRSDRWKTLPTTGEAATRGFARLLITSMRRHFQWSPQAIELPIQIGPASIAPIPYTLLYATRRSDSLMIMNDALCRYRRHTYQQSYQGVLSEEWFAQQEQKRLHEGIQQLYKQILQQGITLRIRRWPDLRQQLILSEFGQFTQQEYDQCMQELIAQQEVRCAWRQTPVEGSERVPGNEDTLIWR</sequence>
<evidence type="ECO:0000313" key="3">
    <source>
        <dbReference type="Proteomes" id="UP000287188"/>
    </source>
</evidence>
<gene>
    <name evidence="2" type="ORF">KDK_26690</name>
</gene>
<feature type="compositionally biased region" description="Low complexity" evidence="1">
    <location>
        <begin position="80"/>
        <end position="90"/>
    </location>
</feature>
<protein>
    <submittedName>
        <fullName evidence="2">Uncharacterized protein</fullName>
    </submittedName>
</protein>
<dbReference type="Proteomes" id="UP000287188">
    <property type="component" value="Unassembled WGS sequence"/>
</dbReference>
<feature type="region of interest" description="Disordered" evidence="1">
    <location>
        <begin position="1"/>
        <end position="22"/>
    </location>
</feature>
<dbReference type="AlphaFoldDB" id="A0A402AIE4"/>
<dbReference type="OrthoDB" id="148219at2"/>
<keyword evidence="3" id="KW-1185">Reference proteome</keyword>
<proteinExistence type="predicted"/>
<dbReference type="EMBL" id="BIFS01000001">
    <property type="protein sequence ID" value="GCE18869.1"/>
    <property type="molecule type" value="Genomic_DNA"/>
</dbReference>